<proteinExistence type="predicted"/>
<gene>
    <name evidence="1" type="ORF">WJ96_06275</name>
</gene>
<comment type="caution">
    <text evidence="1">The sequence shown here is derived from an EMBL/GenBank/DDBJ whole genome shotgun (WGS) entry which is preliminary data.</text>
</comment>
<evidence type="ECO:0008006" key="3">
    <source>
        <dbReference type="Google" id="ProtNLM"/>
    </source>
</evidence>
<evidence type="ECO:0000313" key="1">
    <source>
        <dbReference type="EMBL" id="KVP98175.1"/>
    </source>
</evidence>
<evidence type="ECO:0000313" key="2">
    <source>
        <dbReference type="Proteomes" id="UP000056453"/>
    </source>
</evidence>
<reference evidence="1 2" key="1">
    <citation type="submission" date="2015-11" db="EMBL/GenBank/DDBJ databases">
        <title>Expanding the genomic diversity of Burkholderia species for the development of highly accurate diagnostics.</title>
        <authorList>
            <person name="Sahl J."/>
            <person name="Keim P."/>
            <person name="Wagner D."/>
        </authorList>
    </citation>
    <scope>NUCLEOTIDE SEQUENCE [LARGE SCALE GENOMIC DNA]</scope>
    <source>
        <strain evidence="1 2">MSMB1808WGS</strain>
    </source>
</reference>
<dbReference type="Proteomes" id="UP000056453">
    <property type="component" value="Unassembled WGS sequence"/>
</dbReference>
<keyword evidence="2" id="KW-1185">Reference proteome</keyword>
<organism evidence="1 2">
    <name type="scientific">Burkholderia ubonensis</name>
    <dbReference type="NCBI Taxonomy" id="101571"/>
    <lineage>
        <taxon>Bacteria</taxon>
        <taxon>Pseudomonadati</taxon>
        <taxon>Pseudomonadota</taxon>
        <taxon>Betaproteobacteria</taxon>
        <taxon>Burkholderiales</taxon>
        <taxon>Burkholderiaceae</taxon>
        <taxon>Burkholderia</taxon>
        <taxon>Burkholderia cepacia complex</taxon>
    </lineage>
</organism>
<dbReference type="EMBL" id="LPBJ01000047">
    <property type="protein sequence ID" value="KVP98175.1"/>
    <property type="molecule type" value="Genomic_DNA"/>
</dbReference>
<name>A0AAW3MYV4_9BURK</name>
<protein>
    <recommendedName>
        <fullName evidence="3">Lipoprotein</fullName>
    </recommendedName>
</protein>
<accession>A0AAW3MYV4</accession>
<dbReference type="AlphaFoldDB" id="A0AAW3MYV4"/>
<sequence>MTEQRTPRLRMVGRAVLAFSTGVLSLIATLAGLSGAALIVLTPKCPAVTPEYTVVATDVHGKLEYCVAEAQPVFRKPGMRNNVVHTDAACGPNKAELVAKAAAMSRQAEEDDKACNLRFLHEPHRLLLERGHAWYQFVVDRVRPWFAGA</sequence>